<evidence type="ECO:0000313" key="3">
    <source>
        <dbReference type="Proteomes" id="UP001221898"/>
    </source>
</evidence>
<organism evidence="2 3">
    <name type="scientific">Aldrovandia affinis</name>
    <dbReference type="NCBI Taxonomy" id="143900"/>
    <lineage>
        <taxon>Eukaryota</taxon>
        <taxon>Metazoa</taxon>
        <taxon>Chordata</taxon>
        <taxon>Craniata</taxon>
        <taxon>Vertebrata</taxon>
        <taxon>Euteleostomi</taxon>
        <taxon>Actinopterygii</taxon>
        <taxon>Neopterygii</taxon>
        <taxon>Teleostei</taxon>
        <taxon>Notacanthiformes</taxon>
        <taxon>Halosauridae</taxon>
        <taxon>Aldrovandia</taxon>
    </lineage>
</organism>
<dbReference type="AlphaFoldDB" id="A0AAD7SPV7"/>
<feature type="compositionally biased region" description="Polar residues" evidence="1">
    <location>
        <begin position="14"/>
        <end position="30"/>
    </location>
</feature>
<comment type="caution">
    <text evidence="2">The sequence shown here is derived from an EMBL/GenBank/DDBJ whole genome shotgun (WGS) entry which is preliminary data.</text>
</comment>
<feature type="region of interest" description="Disordered" evidence="1">
    <location>
        <begin position="1"/>
        <end position="42"/>
    </location>
</feature>
<keyword evidence="3" id="KW-1185">Reference proteome</keyword>
<feature type="region of interest" description="Disordered" evidence="1">
    <location>
        <begin position="191"/>
        <end position="214"/>
    </location>
</feature>
<sequence length="214" mass="23630">MDLRNEILDKQETRSQAQRLTGDRSASASAQKRAPWWHRGFLSPDEDGRAPSALGGASVADGFLGRRSAVIRSQGDLQTSLTDEPADGRSTFLRRGKLEPTPHRRADTNMSSQIFVWLLMSAITDQSCMQSSSDWWENKVVLSHHAQLGQLPPQHRNSPSLGNGVTANFLQHTMQAHMLVCAVPYTEPEQSEHWRTPTGLATPADTGSVNCDEQ</sequence>
<evidence type="ECO:0000256" key="1">
    <source>
        <dbReference type="SAM" id="MobiDB-lite"/>
    </source>
</evidence>
<dbReference type="Proteomes" id="UP001221898">
    <property type="component" value="Unassembled WGS sequence"/>
</dbReference>
<feature type="compositionally biased region" description="Polar residues" evidence="1">
    <location>
        <begin position="205"/>
        <end position="214"/>
    </location>
</feature>
<feature type="compositionally biased region" description="Basic and acidic residues" evidence="1">
    <location>
        <begin position="1"/>
        <end position="13"/>
    </location>
</feature>
<proteinExistence type="predicted"/>
<feature type="compositionally biased region" description="Basic and acidic residues" evidence="1">
    <location>
        <begin position="96"/>
        <end position="105"/>
    </location>
</feature>
<gene>
    <name evidence="2" type="ORF">AAFF_G00300090</name>
</gene>
<protein>
    <submittedName>
        <fullName evidence="2">Uncharacterized protein</fullName>
    </submittedName>
</protein>
<accession>A0AAD7SPV7</accession>
<evidence type="ECO:0000313" key="2">
    <source>
        <dbReference type="EMBL" id="KAJ8406435.1"/>
    </source>
</evidence>
<reference evidence="2" key="1">
    <citation type="journal article" date="2023" name="Science">
        <title>Genome structures resolve the early diversification of teleost fishes.</title>
        <authorList>
            <person name="Parey E."/>
            <person name="Louis A."/>
            <person name="Montfort J."/>
            <person name="Bouchez O."/>
            <person name="Roques C."/>
            <person name="Iampietro C."/>
            <person name="Lluch J."/>
            <person name="Castinel A."/>
            <person name="Donnadieu C."/>
            <person name="Desvignes T."/>
            <person name="Floi Bucao C."/>
            <person name="Jouanno E."/>
            <person name="Wen M."/>
            <person name="Mejri S."/>
            <person name="Dirks R."/>
            <person name="Jansen H."/>
            <person name="Henkel C."/>
            <person name="Chen W.J."/>
            <person name="Zahm M."/>
            <person name="Cabau C."/>
            <person name="Klopp C."/>
            <person name="Thompson A.W."/>
            <person name="Robinson-Rechavi M."/>
            <person name="Braasch I."/>
            <person name="Lecointre G."/>
            <person name="Bobe J."/>
            <person name="Postlethwait J.H."/>
            <person name="Berthelot C."/>
            <person name="Roest Crollius H."/>
            <person name="Guiguen Y."/>
        </authorList>
    </citation>
    <scope>NUCLEOTIDE SEQUENCE</scope>
    <source>
        <strain evidence="2">NC1722</strain>
    </source>
</reference>
<feature type="region of interest" description="Disordered" evidence="1">
    <location>
        <begin position="75"/>
        <end position="105"/>
    </location>
</feature>
<dbReference type="EMBL" id="JAINUG010000043">
    <property type="protein sequence ID" value="KAJ8406435.1"/>
    <property type="molecule type" value="Genomic_DNA"/>
</dbReference>
<name>A0AAD7SPV7_9TELE</name>